<dbReference type="EMBL" id="JBHUFL010000001">
    <property type="protein sequence ID" value="MFD1833543.1"/>
    <property type="molecule type" value="Genomic_DNA"/>
</dbReference>
<keyword evidence="1" id="KW-0812">Transmembrane</keyword>
<name>A0ABW4PT55_9MICO</name>
<keyword evidence="3" id="KW-1185">Reference proteome</keyword>
<feature type="transmembrane region" description="Helical" evidence="1">
    <location>
        <begin position="87"/>
        <end position="111"/>
    </location>
</feature>
<proteinExistence type="predicted"/>
<feature type="transmembrane region" description="Helical" evidence="1">
    <location>
        <begin position="50"/>
        <end position="75"/>
    </location>
</feature>
<sequence length="165" mass="17197">MINTTNDPSTPPTQRSIGELVQSIKDEILGVVHHEIDIAKKELTALGIKVGIIAACAAVLLFLLLSAWVMLLFAAATGLQALGLPAWASFLIVAGVFILLGAIAGLVAFLVSKKLKAPETTIETAQSAVGAVQGKRRSNTVSYDDTFEELYGKPAATTATSSSSS</sequence>
<evidence type="ECO:0000313" key="3">
    <source>
        <dbReference type="Proteomes" id="UP001597280"/>
    </source>
</evidence>
<protein>
    <submittedName>
        <fullName evidence="2">Phage holin family protein</fullName>
    </submittedName>
</protein>
<evidence type="ECO:0000313" key="2">
    <source>
        <dbReference type="EMBL" id="MFD1833543.1"/>
    </source>
</evidence>
<dbReference type="Pfam" id="PF07332">
    <property type="entry name" value="Phage_holin_3_6"/>
    <property type="match status" value="1"/>
</dbReference>
<dbReference type="RefSeq" id="WP_137771080.1">
    <property type="nucleotide sequence ID" value="NZ_BAAAIS010000001.1"/>
</dbReference>
<keyword evidence="1" id="KW-0472">Membrane</keyword>
<keyword evidence="1" id="KW-1133">Transmembrane helix</keyword>
<evidence type="ECO:0000256" key="1">
    <source>
        <dbReference type="SAM" id="Phobius"/>
    </source>
</evidence>
<reference evidence="3" key="1">
    <citation type="journal article" date="2019" name="Int. J. Syst. Evol. Microbiol.">
        <title>The Global Catalogue of Microorganisms (GCM) 10K type strain sequencing project: providing services to taxonomists for standard genome sequencing and annotation.</title>
        <authorList>
            <consortium name="The Broad Institute Genomics Platform"/>
            <consortium name="The Broad Institute Genome Sequencing Center for Infectious Disease"/>
            <person name="Wu L."/>
            <person name="Ma J."/>
        </authorList>
    </citation>
    <scope>NUCLEOTIDE SEQUENCE [LARGE SCALE GENOMIC DNA]</scope>
    <source>
        <strain evidence="3">JCM 11650</strain>
    </source>
</reference>
<accession>A0ABW4PT55</accession>
<dbReference type="InterPro" id="IPR009937">
    <property type="entry name" value="Phage_holin_3_6"/>
</dbReference>
<dbReference type="Proteomes" id="UP001597280">
    <property type="component" value="Unassembled WGS sequence"/>
</dbReference>
<comment type="caution">
    <text evidence="2">The sequence shown here is derived from an EMBL/GenBank/DDBJ whole genome shotgun (WGS) entry which is preliminary data.</text>
</comment>
<organism evidence="2 3">
    <name type="scientific">Brachybacterium rhamnosum</name>
    <dbReference type="NCBI Taxonomy" id="173361"/>
    <lineage>
        <taxon>Bacteria</taxon>
        <taxon>Bacillati</taxon>
        <taxon>Actinomycetota</taxon>
        <taxon>Actinomycetes</taxon>
        <taxon>Micrococcales</taxon>
        <taxon>Dermabacteraceae</taxon>
        <taxon>Brachybacterium</taxon>
    </lineage>
</organism>
<gene>
    <name evidence="2" type="ORF">ACFSDA_00525</name>
</gene>